<accession>A0ABZ0IT07</accession>
<dbReference type="PROSITE" id="PS51257">
    <property type="entry name" value="PROKAR_LIPOPROTEIN"/>
    <property type="match status" value="1"/>
</dbReference>
<evidence type="ECO:0000313" key="1">
    <source>
        <dbReference type="EMBL" id="WOK07736.1"/>
    </source>
</evidence>
<evidence type="ECO:0000313" key="2">
    <source>
        <dbReference type="Proteomes" id="UP001302349"/>
    </source>
</evidence>
<proteinExistence type="predicted"/>
<name>A0ABZ0IT07_9BACT</name>
<dbReference type="Pfam" id="PF21813">
    <property type="entry name" value="DUF6882"/>
    <property type="match status" value="1"/>
</dbReference>
<dbReference type="Proteomes" id="UP001302349">
    <property type="component" value="Chromosome"/>
</dbReference>
<keyword evidence="2" id="KW-1185">Reference proteome</keyword>
<organism evidence="1 2">
    <name type="scientific">Imperialibacter roseus</name>
    <dbReference type="NCBI Taxonomy" id="1324217"/>
    <lineage>
        <taxon>Bacteria</taxon>
        <taxon>Pseudomonadati</taxon>
        <taxon>Bacteroidota</taxon>
        <taxon>Cytophagia</taxon>
        <taxon>Cytophagales</taxon>
        <taxon>Flammeovirgaceae</taxon>
        <taxon>Imperialibacter</taxon>
    </lineage>
</organism>
<sequence>MDRTFLFVTITLISGCTHLQTVTEQGLSKPEATDEFVDFLTDAHNYLVEQQDICQKDYGLSTYERWFYDQETGLIEFFNGDTLKLRITYQEVGTVSKISNTWLWAWANPNLTDNIAVDSEVVREFGDSNNFERLTKRKWMADEVDGWEMTAVMAFLTNAKGAYRVPGDNVYSFLVFTDIERINQ</sequence>
<evidence type="ECO:0008006" key="3">
    <source>
        <dbReference type="Google" id="ProtNLM"/>
    </source>
</evidence>
<reference evidence="1 2" key="1">
    <citation type="journal article" date="2023" name="Microbiol. Resour. Announc.">
        <title>Complete Genome Sequence of Imperialibacter roseus strain P4T.</title>
        <authorList>
            <person name="Tizabi D.R."/>
            <person name="Bachvaroff T."/>
            <person name="Hill R.T."/>
        </authorList>
    </citation>
    <scope>NUCLEOTIDE SEQUENCE [LARGE SCALE GENOMIC DNA]</scope>
    <source>
        <strain evidence="1 2">P4T</strain>
    </source>
</reference>
<protein>
    <recommendedName>
        <fullName evidence="3">Lipoprotein</fullName>
    </recommendedName>
</protein>
<dbReference type="RefSeq" id="WP_317490396.1">
    <property type="nucleotide sequence ID" value="NZ_CP136051.1"/>
</dbReference>
<dbReference type="InterPro" id="IPR049249">
    <property type="entry name" value="DUF6882"/>
</dbReference>
<dbReference type="EMBL" id="CP136051">
    <property type="protein sequence ID" value="WOK07736.1"/>
    <property type="molecule type" value="Genomic_DNA"/>
</dbReference>
<gene>
    <name evidence="1" type="ORF">RT717_03745</name>
</gene>